<comment type="caution">
    <text evidence="7">The sequence shown here is derived from an EMBL/GenBank/DDBJ whole genome shotgun (WGS) entry which is preliminary data.</text>
</comment>
<evidence type="ECO:0000256" key="2">
    <source>
        <dbReference type="ARBA" id="ARBA00022748"/>
    </source>
</evidence>
<proteinExistence type="predicted"/>
<dbReference type="OrthoDB" id="9796554at2"/>
<evidence type="ECO:0000313" key="8">
    <source>
        <dbReference type="Proteomes" id="UP000321248"/>
    </source>
</evidence>
<accession>A0A5C8KKX4</accession>
<dbReference type="CDD" id="cd02966">
    <property type="entry name" value="TlpA_like_family"/>
    <property type="match status" value="1"/>
</dbReference>
<evidence type="ECO:0000256" key="4">
    <source>
        <dbReference type="ARBA" id="ARBA00023284"/>
    </source>
</evidence>
<evidence type="ECO:0000256" key="5">
    <source>
        <dbReference type="SAM" id="MobiDB-lite"/>
    </source>
</evidence>
<dbReference type="PROSITE" id="PS51352">
    <property type="entry name" value="THIOREDOXIN_2"/>
    <property type="match status" value="1"/>
</dbReference>
<dbReference type="SUPFAM" id="SSF52833">
    <property type="entry name" value="Thioredoxin-like"/>
    <property type="match status" value="1"/>
</dbReference>
<dbReference type="AlphaFoldDB" id="A0A5C8KKX4"/>
<reference evidence="7 8" key="1">
    <citation type="submission" date="2019-08" db="EMBL/GenBank/DDBJ databases">
        <authorList>
            <person name="Karlyshev A.V."/>
        </authorList>
    </citation>
    <scope>NUCLEOTIDE SEQUENCE [LARGE SCALE GENOMIC DNA]</scope>
    <source>
        <strain evidence="7 8">Alg18-2.2</strain>
    </source>
</reference>
<dbReference type="PANTHER" id="PTHR42852">
    <property type="entry name" value="THIOL:DISULFIDE INTERCHANGE PROTEIN DSBE"/>
    <property type="match status" value="1"/>
</dbReference>
<name>A0A5C8KKX4_9GAMM</name>
<gene>
    <name evidence="7" type="ORF">FU658_12675</name>
</gene>
<dbReference type="Pfam" id="PF08534">
    <property type="entry name" value="Redoxin"/>
    <property type="match status" value="1"/>
</dbReference>
<dbReference type="GO" id="GO:0030313">
    <property type="term" value="C:cell envelope"/>
    <property type="evidence" value="ECO:0007669"/>
    <property type="project" value="UniProtKB-SubCell"/>
</dbReference>
<keyword evidence="2" id="KW-0201">Cytochrome c-type biogenesis</keyword>
<sequence length="208" mass="23187">MTRVNASTGFQAETEAHNPCAHRSSRPHGRLQPFGGRRHTRFEREVNMRQAHWTAPFLLMMATSLSWAATSHGAEPVYDSTDGKSVSLADYRGQVIVLNLWAIWCGPCIGEIPELVELQRRIEPHGATVIGLAADSGSADQVLAFWRRRLDLEPSYPLWLASMEQANAHFGATTVPLTLLIDREGVVRERLLGAHDAETLMERLQPLL</sequence>
<dbReference type="EMBL" id="VRTS01000010">
    <property type="protein sequence ID" value="TXK59804.1"/>
    <property type="molecule type" value="Genomic_DNA"/>
</dbReference>
<dbReference type="GO" id="GO:0016491">
    <property type="term" value="F:oxidoreductase activity"/>
    <property type="evidence" value="ECO:0007669"/>
    <property type="project" value="InterPro"/>
</dbReference>
<dbReference type="InterPro" id="IPR013766">
    <property type="entry name" value="Thioredoxin_domain"/>
</dbReference>
<organism evidence="7 8">
    <name type="scientific">Alkalisalibacterium limincola</name>
    <dbReference type="NCBI Taxonomy" id="2699169"/>
    <lineage>
        <taxon>Bacteria</taxon>
        <taxon>Pseudomonadati</taxon>
        <taxon>Pseudomonadota</taxon>
        <taxon>Gammaproteobacteria</taxon>
        <taxon>Lysobacterales</taxon>
        <taxon>Lysobacteraceae</taxon>
        <taxon>Alkalisalibacterium</taxon>
    </lineage>
</organism>
<keyword evidence="4" id="KW-0676">Redox-active center</keyword>
<evidence type="ECO:0000256" key="1">
    <source>
        <dbReference type="ARBA" id="ARBA00004196"/>
    </source>
</evidence>
<feature type="domain" description="Thioredoxin" evidence="6">
    <location>
        <begin position="63"/>
        <end position="208"/>
    </location>
</feature>
<dbReference type="GO" id="GO:0017004">
    <property type="term" value="P:cytochrome complex assembly"/>
    <property type="evidence" value="ECO:0007669"/>
    <property type="project" value="UniProtKB-KW"/>
</dbReference>
<keyword evidence="8" id="KW-1185">Reference proteome</keyword>
<dbReference type="InterPro" id="IPR013740">
    <property type="entry name" value="Redoxin"/>
</dbReference>
<feature type="region of interest" description="Disordered" evidence="5">
    <location>
        <begin position="1"/>
        <end position="36"/>
    </location>
</feature>
<dbReference type="RefSeq" id="WP_147892418.1">
    <property type="nucleotide sequence ID" value="NZ_VRTS01000010.1"/>
</dbReference>
<evidence type="ECO:0000313" key="7">
    <source>
        <dbReference type="EMBL" id="TXK59804.1"/>
    </source>
</evidence>
<dbReference type="InterPro" id="IPR036249">
    <property type="entry name" value="Thioredoxin-like_sf"/>
</dbReference>
<protein>
    <submittedName>
        <fullName evidence="7">TlpA family protein disulfide reductase</fullName>
    </submittedName>
</protein>
<dbReference type="Gene3D" id="3.40.30.10">
    <property type="entry name" value="Glutaredoxin"/>
    <property type="match status" value="1"/>
</dbReference>
<dbReference type="PANTHER" id="PTHR42852:SF6">
    <property type="entry name" value="THIOL:DISULFIDE INTERCHANGE PROTEIN DSBE"/>
    <property type="match status" value="1"/>
</dbReference>
<evidence type="ECO:0000256" key="3">
    <source>
        <dbReference type="ARBA" id="ARBA00023157"/>
    </source>
</evidence>
<keyword evidence="3" id="KW-1015">Disulfide bond</keyword>
<evidence type="ECO:0000259" key="6">
    <source>
        <dbReference type="PROSITE" id="PS51352"/>
    </source>
</evidence>
<feature type="compositionally biased region" description="Polar residues" evidence="5">
    <location>
        <begin position="1"/>
        <end position="11"/>
    </location>
</feature>
<comment type="subcellular location">
    <subcellularLocation>
        <location evidence="1">Cell envelope</location>
    </subcellularLocation>
</comment>
<dbReference type="InterPro" id="IPR050553">
    <property type="entry name" value="Thioredoxin_ResA/DsbE_sf"/>
</dbReference>
<dbReference type="Proteomes" id="UP000321248">
    <property type="component" value="Unassembled WGS sequence"/>
</dbReference>